<keyword evidence="4" id="KW-1185">Reference proteome</keyword>
<organism evidence="3 4">
    <name type="scientific">Hibiscus syriacus</name>
    <name type="common">Rose of Sharon</name>
    <dbReference type="NCBI Taxonomy" id="106335"/>
    <lineage>
        <taxon>Eukaryota</taxon>
        <taxon>Viridiplantae</taxon>
        <taxon>Streptophyta</taxon>
        <taxon>Embryophyta</taxon>
        <taxon>Tracheophyta</taxon>
        <taxon>Spermatophyta</taxon>
        <taxon>Magnoliopsida</taxon>
        <taxon>eudicotyledons</taxon>
        <taxon>Gunneridae</taxon>
        <taxon>Pentapetalae</taxon>
        <taxon>rosids</taxon>
        <taxon>malvids</taxon>
        <taxon>Malvales</taxon>
        <taxon>Malvaceae</taxon>
        <taxon>Malvoideae</taxon>
        <taxon>Hibiscus</taxon>
    </lineage>
</organism>
<dbReference type="GO" id="GO:0003824">
    <property type="term" value="F:catalytic activity"/>
    <property type="evidence" value="ECO:0007669"/>
    <property type="project" value="InterPro"/>
</dbReference>
<feature type="domain" description="Endonuclease/exonuclease/phosphatase" evidence="2">
    <location>
        <begin position="568"/>
        <end position="749"/>
    </location>
</feature>
<dbReference type="EMBL" id="VEPZ02000106">
    <property type="protein sequence ID" value="KAE8733432.1"/>
    <property type="molecule type" value="Genomic_DNA"/>
</dbReference>
<dbReference type="SUPFAM" id="SSF56672">
    <property type="entry name" value="DNA/RNA polymerases"/>
    <property type="match status" value="1"/>
</dbReference>
<dbReference type="PANTHER" id="PTHR33116:SF75">
    <property type="entry name" value="RIBONUCLEASE H PROTEIN"/>
    <property type="match status" value="1"/>
</dbReference>
<dbReference type="InterPro" id="IPR043502">
    <property type="entry name" value="DNA/RNA_pol_sf"/>
</dbReference>
<dbReference type="InterPro" id="IPR005135">
    <property type="entry name" value="Endo/exonuclease/phosphatase"/>
</dbReference>
<comment type="caution">
    <text evidence="3">The sequence shown here is derived from an EMBL/GenBank/DDBJ whole genome shotgun (WGS) entry which is preliminary data.</text>
</comment>
<dbReference type="PANTHER" id="PTHR33116">
    <property type="entry name" value="REVERSE TRANSCRIPTASE ZINC-BINDING DOMAIN-CONTAINING PROTEIN-RELATED-RELATED"/>
    <property type="match status" value="1"/>
</dbReference>
<proteinExistence type="predicted"/>
<sequence>MNNALIDGRRILVAVAKYEKISGSKSQRDGRADGVIRAGISGGMGRRLPPQDDRVRRMEMLDKFHDGRSYKEAVVGVYKEPEGEQEGIHVNSREMNNTKDVSIPVEDRVWLRSSLTGIFKDIFELHVVQKALRNEGINVKVVRWGFAKNACLVVFQSVEEKKLAMEGKWEALSFWFERLEPVLDEESIPRAFCTISMIGVPLNCWSVPFFTRVVSRWGKLVKIKDETAQRADCRVAQMLLRVVSPFDIPDHTSVTTNGRKFLIKIKVDGGDDFFPDFSDLAEEVVPENPSVENSSGWNTEDGQAQHGGHVERQEMSEIHNRVLEWVADSQRCNVTDSERVDFSPHEKSEDLFESLGGIQLTGLEQENCLNSMGRSPFSSDTIKDSVGVEVGGGAPVGLKLISLRDGSQTCSASSLSTKTAPVGRKFIRSHNKTYSRSKSRKIWNQVVRNCNKMQDCKEKSRGVFNGETGRALISRGCLSDVPEAAGFSIKEWDSSWASRPYRRIKRSLFREAVDHASVDTVSSSAFPLLVEEAIATWEISKMLGISFKEGKEAFIQKIVELEKGGLGKKEKHRVVQKLVSVKKPSFLFLQETKLEKLPMSFLRRSGLNGLQGRFIAVFGRIKSNHLRCGFINVYGPSVEEEKAAFFDELGLFLNGFSIPLCVGGDFNAYLNEEEKLGRGHNRNSLETFNHFIQHTGLIDMPLVGGNFTWSSYRDLPTVVRLDRFLVNCNFSAEFAGINQFLLPKSISDHNAIFLESGADNWGKRPFRLFNYLLSEDGFEEMVVESVKRFKEENSGVGILSMLRNTKSAIKCWSGDRNQFPRLDISMLEDKIHQIEKGMQHHPPSNDVVISTELRLLRNELWRLLRIEEQIWVQKSREKWVKGGDRNSKFFHTCASIRRRLNSMYALNVDGVITKDPGLIKSRVREHFFKAFNCCSTMEVEGINLDFAKISLQQNLLLEKEFTEDEIWGTINSCDSNKAPGPDGLNMGFFKTFWLSLKGDILKFFHNFYLSKEWEHGINHSFLTLIPKGSNVGSLDDFRPISLVGGMYKILSKCLARRLRCCINDIISDSQFAFIPGRQILDCSFIANEGIDLWRKRGLKGCVFKRPPAGLFPVPLLFNLVGELLNLLLRKAVSSGLFSGLVVGKDEASVNLSHLQFADDLIIFCSASKTQIVNVKRILRVFEFMTGLELNLSKSRLFGINIKEEELLQWANAIGCPVGHFPAEYLGLPLGAKRNSMMLWDPVVQKFHSKLAGWKAKTLSMAGRLVLLKAVLGSLPIYFMSLFKMPSSVSVKLNSIMARFLWGGGVEARKIHWVNWTKVCSDKSVGGLGAMNISLMNRALLGRWSWRFANDKDSVWKKVICCKYNLDPSLLLFNEKLPTHASWIWKSVVLNHFKNDQFGAKFRSNFKVSVGDGGSIRFWWDSWVHDSPLKVIFPRLYELSINKYGKLYEFGEFRSSVWSWHVNLRRNLSEWELVQYSDLMTLIHNIPLSQELSDGLVWFGNGEGVYTVSSSVKSCRPVGITDPFWNKYVWRGTVPPRVEVFLWQVVHQRLPVKVVTP</sequence>
<name>A0A6A3D200_HIBSY</name>
<reference evidence="3" key="1">
    <citation type="submission" date="2019-09" db="EMBL/GenBank/DDBJ databases">
        <title>Draft genome information of white flower Hibiscus syriacus.</title>
        <authorList>
            <person name="Kim Y.-M."/>
        </authorList>
    </citation>
    <scope>NUCLEOTIDE SEQUENCE [LARGE SCALE GENOMIC DNA]</scope>
    <source>
        <strain evidence="3">YM2019G1</strain>
    </source>
</reference>
<dbReference type="InterPro" id="IPR036691">
    <property type="entry name" value="Endo/exonu/phosph_ase_sf"/>
</dbReference>
<evidence type="ECO:0000313" key="4">
    <source>
        <dbReference type="Proteomes" id="UP000436088"/>
    </source>
</evidence>
<evidence type="ECO:0000259" key="2">
    <source>
        <dbReference type="Pfam" id="PF03372"/>
    </source>
</evidence>
<gene>
    <name evidence="3" type="ORF">F3Y22_tig00001290pilonHSYRG00005</name>
</gene>
<dbReference type="SUPFAM" id="SSF56219">
    <property type="entry name" value="DNase I-like"/>
    <property type="match status" value="1"/>
</dbReference>
<protein>
    <recommendedName>
        <fullName evidence="2">Endonuclease/exonuclease/phosphatase domain-containing protein</fullName>
    </recommendedName>
</protein>
<dbReference type="Pfam" id="PF03372">
    <property type="entry name" value="Exo_endo_phos"/>
    <property type="match status" value="1"/>
</dbReference>
<dbReference type="Gene3D" id="3.60.10.10">
    <property type="entry name" value="Endonuclease/exonuclease/phosphatase"/>
    <property type="match status" value="1"/>
</dbReference>
<dbReference type="CDD" id="cd01650">
    <property type="entry name" value="RT_nLTR_like"/>
    <property type="match status" value="1"/>
</dbReference>
<evidence type="ECO:0000313" key="3">
    <source>
        <dbReference type="EMBL" id="KAE8733432.1"/>
    </source>
</evidence>
<evidence type="ECO:0000256" key="1">
    <source>
        <dbReference type="SAM" id="MobiDB-lite"/>
    </source>
</evidence>
<dbReference type="Proteomes" id="UP000436088">
    <property type="component" value="Unassembled WGS sequence"/>
</dbReference>
<accession>A0A6A3D200</accession>
<feature type="region of interest" description="Disordered" evidence="1">
    <location>
        <begin position="288"/>
        <end position="311"/>
    </location>
</feature>